<dbReference type="AlphaFoldDB" id="A0A850H3Q1"/>
<proteinExistence type="predicted"/>
<dbReference type="EMBL" id="JABWGV010000003">
    <property type="protein sequence ID" value="NVD45177.1"/>
    <property type="molecule type" value="Genomic_DNA"/>
</dbReference>
<evidence type="ECO:0000313" key="1">
    <source>
        <dbReference type="EMBL" id="NVD45177.1"/>
    </source>
</evidence>
<gene>
    <name evidence="1" type="ORF">HUV48_09110</name>
</gene>
<protein>
    <submittedName>
        <fullName evidence="1">Uncharacterized protein</fullName>
    </submittedName>
</protein>
<name>A0A850H3Q1_9SPHN</name>
<keyword evidence="2" id="KW-1185">Reference proteome</keyword>
<dbReference type="Proteomes" id="UP000561438">
    <property type="component" value="Unassembled WGS sequence"/>
</dbReference>
<evidence type="ECO:0000313" key="2">
    <source>
        <dbReference type="Proteomes" id="UP000561438"/>
    </source>
</evidence>
<comment type="caution">
    <text evidence="1">The sequence shown here is derived from an EMBL/GenBank/DDBJ whole genome shotgun (WGS) entry which is preliminary data.</text>
</comment>
<dbReference type="RefSeq" id="WP_176267504.1">
    <property type="nucleotide sequence ID" value="NZ_JABWGV010000003.1"/>
</dbReference>
<reference evidence="1 2" key="1">
    <citation type="submission" date="2020-06" db="EMBL/GenBank/DDBJ databases">
        <title>Altererythrobacter sp. HHU K3-1.</title>
        <authorList>
            <person name="Zhang D."/>
            <person name="Xue H."/>
        </authorList>
    </citation>
    <scope>NUCLEOTIDE SEQUENCE [LARGE SCALE GENOMIC DNA]</scope>
    <source>
        <strain evidence="1 2">HHU K3-1</strain>
    </source>
</reference>
<sequence length="73" mass="8115">MEDILLLAGLCLPRALRASAAFRSLEKHRVAACGEALNEYGLPEDWLNRSPLDGFHCNFVEKTCAEQPSAERL</sequence>
<accession>A0A850H3Q1</accession>
<organism evidence="1 2">
    <name type="scientific">Qipengyuania atrilutea</name>
    <dbReference type="NCBI Taxonomy" id="2744473"/>
    <lineage>
        <taxon>Bacteria</taxon>
        <taxon>Pseudomonadati</taxon>
        <taxon>Pseudomonadota</taxon>
        <taxon>Alphaproteobacteria</taxon>
        <taxon>Sphingomonadales</taxon>
        <taxon>Erythrobacteraceae</taxon>
        <taxon>Qipengyuania</taxon>
    </lineage>
</organism>